<evidence type="ECO:0000256" key="2">
    <source>
        <dbReference type="ARBA" id="ARBA00022475"/>
    </source>
</evidence>
<feature type="transmembrane region" description="Helical" evidence="6">
    <location>
        <begin position="419"/>
        <end position="439"/>
    </location>
</feature>
<sequence>MSPFSKRQLVQRALRPQRTTAQLEGHDIRAERDVHSPEAIRSRRGPDLRLVPVACLVWAVVTATIVLRAPWPCVGCVAVVPLALWGLRGGIRRSAVASLLCGALAGLGAWWRVMKLDATDALTALRAGRTPVISGEFTVAGTPKQLSQGRLMLPVEVPDLGAVPVFVSAERAQQTRDGGFDVLDVHPGQVVELSASLRLSDQSSLVPVQATATRAMELAAESQPQGVWAWTQWMRAGLRYAVEPFSSEVAGLIPGMVIGDVSGQSPEARHEFLATGLSHLTAVSGANVAIVCGAMVVLCTALGLSRRRSMAGAAVALVCYVLVVGPEPSVLRAAVMGSVGVVAVASARWSDVLAALSAAVILLVLVDPGLAVRYAFALSVVATVGIVALAPKLSTSILRWWSDFGHYYWSREPTRAEAMLVRFVCVSFAADVVTAPVIVHMTGRISMTALLANLLVAWAVAPVTLLGLLAAPCGAIAAALHVSPVLPSLVVAPAVPCAAWILTVAEQLSAVPMLHTPGGPGWAAVWAIAMATVIVSFYYRRRWRSLRWLWLGIAVLLGVGVQVQSGGVGQEEGSWDAPERIDATGLRVAVVEDDTAAERVAHREGPSPDLIVVESCGRSHGRPSMTRDGVPVVYPCRDGTQVVGGDVERSSA</sequence>
<feature type="transmembrane region" description="Helical" evidence="6">
    <location>
        <begin position="310"/>
        <end position="327"/>
    </location>
</feature>
<keyword evidence="9" id="KW-1185">Reference proteome</keyword>
<dbReference type="EMBL" id="CP045032">
    <property type="protein sequence ID" value="QFQ02003.1"/>
    <property type="molecule type" value="Genomic_DNA"/>
</dbReference>
<gene>
    <name evidence="8" type="ORF">CUROG_03100</name>
</gene>
<dbReference type="NCBIfam" id="TIGR00360">
    <property type="entry name" value="ComEC_N-term"/>
    <property type="match status" value="1"/>
</dbReference>
<feature type="transmembrane region" description="Helical" evidence="6">
    <location>
        <begin position="371"/>
        <end position="390"/>
    </location>
</feature>
<name>A0A5J6Z8P9_9CORY</name>
<comment type="subcellular location">
    <subcellularLocation>
        <location evidence="1">Cell membrane</location>
        <topology evidence="1">Multi-pass membrane protein</topology>
    </subcellularLocation>
</comment>
<evidence type="ECO:0000256" key="3">
    <source>
        <dbReference type="ARBA" id="ARBA00022692"/>
    </source>
</evidence>
<feature type="transmembrane region" description="Helical" evidence="6">
    <location>
        <begin position="280"/>
        <end position="304"/>
    </location>
</feature>
<feature type="transmembrane region" description="Helical" evidence="6">
    <location>
        <begin position="445"/>
        <end position="471"/>
    </location>
</feature>
<dbReference type="InterPro" id="IPR004477">
    <property type="entry name" value="ComEC_N"/>
</dbReference>
<evidence type="ECO:0000256" key="1">
    <source>
        <dbReference type="ARBA" id="ARBA00004651"/>
    </source>
</evidence>
<dbReference type="RefSeq" id="WP_151902421.1">
    <property type="nucleotide sequence ID" value="NZ_CP045032.1"/>
</dbReference>
<keyword evidence="4 6" id="KW-1133">Transmembrane helix</keyword>
<dbReference type="Proteomes" id="UP000326711">
    <property type="component" value="Chromosome"/>
</dbReference>
<dbReference type="AlphaFoldDB" id="A0A5J6Z8P9"/>
<evidence type="ECO:0000256" key="5">
    <source>
        <dbReference type="ARBA" id="ARBA00023136"/>
    </source>
</evidence>
<evidence type="ECO:0000256" key="4">
    <source>
        <dbReference type="ARBA" id="ARBA00022989"/>
    </source>
</evidence>
<evidence type="ECO:0000313" key="8">
    <source>
        <dbReference type="EMBL" id="QFQ02003.1"/>
    </source>
</evidence>
<dbReference type="KEGG" id="cuo:CUROG_03100"/>
<evidence type="ECO:0000256" key="6">
    <source>
        <dbReference type="SAM" id="Phobius"/>
    </source>
</evidence>
<feature type="transmembrane region" description="Helical" evidence="6">
    <location>
        <begin position="478"/>
        <end position="502"/>
    </location>
</feature>
<feature type="transmembrane region" description="Helical" evidence="6">
    <location>
        <begin position="50"/>
        <end position="71"/>
    </location>
</feature>
<accession>A0A5J6Z8P9</accession>
<dbReference type="PANTHER" id="PTHR30619">
    <property type="entry name" value="DNA INTERNALIZATION/COMPETENCE PROTEIN COMEC/REC2"/>
    <property type="match status" value="1"/>
</dbReference>
<evidence type="ECO:0000259" key="7">
    <source>
        <dbReference type="Pfam" id="PF03772"/>
    </source>
</evidence>
<dbReference type="OrthoDB" id="7177610at2"/>
<reference evidence="9" key="1">
    <citation type="submission" date="2019-10" db="EMBL/GenBank/DDBJ databases">
        <title>Complete genome sequence of Corynebacterium urogenitalis DSM 108747, isolated from the genital tract of a cow.</title>
        <authorList>
            <person name="Ruckert C."/>
            <person name="Ballas P."/>
            <person name="Wagener K."/>
            <person name="Drillich M."/>
            <person name="Kaempfer P."/>
            <person name="Busse H.-J."/>
            <person name="Ehling-Schulz M."/>
        </authorList>
    </citation>
    <scope>NUCLEOTIDE SEQUENCE [LARGE SCALE GENOMIC DNA]</scope>
    <source>
        <strain evidence="9">LMM 1652</strain>
    </source>
</reference>
<feature type="transmembrane region" description="Helical" evidence="6">
    <location>
        <begin position="91"/>
        <end position="111"/>
    </location>
</feature>
<keyword evidence="5 6" id="KW-0472">Membrane</keyword>
<organism evidence="8 9">
    <name type="scientific">Corynebacterium urogenitale</name>
    <dbReference type="NCBI Taxonomy" id="2487892"/>
    <lineage>
        <taxon>Bacteria</taxon>
        <taxon>Bacillati</taxon>
        <taxon>Actinomycetota</taxon>
        <taxon>Actinomycetes</taxon>
        <taxon>Mycobacteriales</taxon>
        <taxon>Corynebacteriaceae</taxon>
        <taxon>Corynebacterium</taxon>
    </lineage>
</organism>
<keyword evidence="3 6" id="KW-0812">Transmembrane</keyword>
<proteinExistence type="predicted"/>
<feature type="transmembrane region" description="Helical" evidence="6">
    <location>
        <begin position="339"/>
        <end position="365"/>
    </location>
</feature>
<feature type="transmembrane region" description="Helical" evidence="6">
    <location>
        <begin position="546"/>
        <end position="563"/>
    </location>
</feature>
<keyword evidence="2" id="KW-1003">Cell membrane</keyword>
<dbReference type="InterPro" id="IPR052159">
    <property type="entry name" value="Competence_DNA_uptake"/>
</dbReference>
<protein>
    <submittedName>
        <fullName evidence="8">Competence protein</fullName>
    </submittedName>
</protein>
<dbReference type="Pfam" id="PF03772">
    <property type="entry name" value="Competence"/>
    <property type="match status" value="1"/>
</dbReference>
<dbReference type="GO" id="GO:0005886">
    <property type="term" value="C:plasma membrane"/>
    <property type="evidence" value="ECO:0007669"/>
    <property type="project" value="UniProtKB-SubCell"/>
</dbReference>
<dbReference type="PANTHER" id="PTHR30619:SF7">
    <property type="entry name" value="BETA-LACTAMASE DOMAIN PROTEIN"/>
    <property type="match status" value="1"/>
</dbReference>
<feature type="domain" description="ComEC/Rec2-related protein" evidence="7">
    <location>
        <begin position="256"/>
        <end position="540"/>
    </location>
</feature>
<feature type="transmembrane region" description="Helical" evidence="6">
    <location>
        <begin position="522"/>
        <end position="539"/>
    </location>
</feature>
<evidence type="ECO:0000313" key="9">
    <source>
        <dbReference type="Proteomes" id="UP000326711"/>
    </source>
</evidence>